<comment type="caution">
    <text evidence="1">The sequence shown here is derived from an EMBL/GenBank/DDBJ whole genome shotgun (WGS) entry which is preliminary data.</text>
</comment>
<dbReference type="EMBL" id="VSSQ01007682">
    <property type="protein sequence ID" value="MPM36662.1"/>
    <property type="molecule type" value="Genomic_DNA"/>
</dbReference>
<evidence type="ECO:0008006" key="2">
    <source>
        <dbReference type="Google" id="ProtNLM"/>
    </source>
</evidence>
<sequence>MICDELFNKACEEKINGNLERAYELFSEIVFYYPGTEYAIFANEEMTALSAMNSEYLDVMYEQSIA</sequence>
<reference evidence="1" key="1">
    <citation type="submission" date="2019-08" db="EMBL/GenBank/DDBJ databases">
        <authorList>
            <person name="Kucharzyk K."/>
            <person name="Murdoch R.W."/>
            <person name="Higgins S."/>
            <person name="Loffler F."/>
        </authorList>
    </citation>
    <scope>NUCLEOTIDE SEQUENCE</scope>
</reference>
<protein>
    <recommendedName>
        <fullName evidence="2">Outer membrane protein assembly factor BamD</fullName>
    </recommendedName>
</protein>
<accession>A0A644Z778</accession>
<proteinExistence type="predicted"/>
<gene>
    <name evidence="1" type="ORF">SDC9_83261</name>
</gene>
<organism evidence="1">
    <name type="scientific">bioreactor metagenome</name>
    <dbReference type="NCBI Taxonomy" id="1076179"/>
    <lineage>
        <taxon>unclassified sequences</taxon>
        <taxon>metagenomes</taxon>
        <taxon>ecological metagenomes</taxon>
    </lineage>
</organism>
<name>A0A644Z778_9ZZZZ</name>
<evidence type="ECO:0000313" key="1">
    <source>
        <dbReference type="EMBL" id="MPM36662.1"/>
    </source>
</evidence>
<dbReference type="AlphaFoldDB" id="A0A644Z778"/>